<evidence type="ECO:0000259" key="1">
    <source>
        <dbReference type="Pfam" id="PF07727"/>
    </source>
</evidence>
<protein>
    <submittedName>
        <fullName evidence="2">Gag/pol protein</fullName>
    </submittedName>
</protein>
<comment type="caution">
    <text evidence="2">The sequence shown here is derived from an EMBL/GenBank/DDBJ whole genome shotgun (WGS) entry which is preliminary data.</text>
</comment>
<accession>A0A5B6UYI7</accession>
<evidence type="ECO:0000313" key="2">
    <source>
        <dbReference type="EMBL" id="KAA3461944.1"/>
    </source>
</evidence>
<proteinExistence type="predicted"/>
<dbReference type="Proteomes" id="UP000325315">
    <property type="component" value="Unassembled WGS sequence"/>
</dbReference>
<gene>
    <name evidence="2" type="ORF">EPI10_028477</name>
</gene>
<evidence type="ECO:0000313" key="3">
    <source>
        <dbReference type="Proteomes" id="UP000325315"/>
    </source>
</evidence>
<dbReference type="EMBL" id="SMMG02000009">
    <property type="protein sequence ID" value="KAA3461944.1"/>
    <property type="molecule type" value="Genomic_DNA"/>
</dbReference>
<keyword evidence="3" id="KW-1185">Reference proteome</keyword>
<dbReference type="InterPro" id="IPR013103">
    <property type="entry name" value="RVT_2"/>
</dbReference>
<name>A0A5B6UYI7_9ROSI</name>
<reference evidence="3" key="1">
    <citation type="journal article" date="2019" name="Plant Biotechnol. J.">
        <title>Genome sequencing of the Australian wild diploid species Gossypium australe highlights disease resistance and delayed gland morphogenesis.</title>
        <authorList>
            <person name="Cai Y."/>
            <person name="Cai X."/>
            <person name="Wang Q."/>
            <person name="Wang P."/>
            <person name="Zhang Y."/>
            <person name="Cai C."/>
            <person name="Xu Y."/>
            <person name="Wang K."/>
            <person name="Zhou Z."/>
            <person name="Wang C."/>
            <person name="Geng S."/>
            <person name="Li B."/>
            <person name="Dong Q."/>
            <person name="Hou Y."/>
            <person name="Wang H."/>
            <person name="Ai P."/>
            <person name="Liu Z."/>
            <person name="Yi F."/>
            <person name="Sun M."/>
            <person name="An G."/>
            <person name="Cheng J."/>
            <person name="Zhang Y."/>
            <person name="Shi Q."/>
            <person name="Xie Y."/>
            <person name="Shi X."/>
            <person name="Chang Y."/>
            <person name="Huang F."/>
            <person name="Chen Y."/>
            <person name="Hong S."/>
            <person name="Mi L."/>
            <person name="Sun Q."/>
            <person name="Zhang L."/>
            <person name="Zhou B."/>
            <person name="Peng R."/>
            <person name="Zhang X."/>
            <person name="Liu F."/>
        </authorList>
    </citation>
    <scope>NUCLEOTIDE SEQUENCE [LARGE SCALE GENOMIC DNA]</scope>
    <source>
        <strain evidence="3">cv. PA1801</strain>
    </source>
</reference>
<feature type="domain" description="Reverse transcriptase Ty1/copia-type" evidence="1">
    <location>
        <begin position="1"/>
        <end position="140"/>
    </location>
</feature>
<dbReference type="OrthoDB" id="1747567at2759"/>
<organism evidence="2 3">
    <name type="scientific">Gossypium australe</name>
    <dbReference type="NCBI Taxonomy" id="47621"/>
    <lineage>
        <taxon>Eukaryota</taxon>
        <taxon>Viridiplantae</taxon>
        <taxon>Streptophyta</taxon>
        <taxon>Embryophyta</taxon>
        <taxon>Tracheophyta</taxon>
        <taxon>Spermatophyta</taxon>
        <taxon>Magnoliopsida</taxon>
        <taxon>eudicotyledons</taxon>
        <taxon>Gunneridae</taxon>
        <taxon>Pentapetalae</taxon>
        <taxon>rosids</taxon>
        <taxon>malvids</taxon>
        <taxon>Malvales</taxon>
        <taxon>Malvaceae</taxon>
        <taxon>Malvoideae</taxon>
        <taxon>Gossypium</taxon>
    </lineage>
</organism>
<sequence>MDIKITCLNNYLEESAYMVQPTGYIVKGNEHQVCKLLRSIYMLKQVSRSWNQRFDQAIKTSGLEKNIDEPCVYKRIGHTKVIFLVLYVEDILLIGNDVGTLSSVKLWLTQEFNMNDLKEANFVLVIQIMRDRKNKVITLSSAKQSCTVDSTMETEHVAAAEATKEAIWLQKFLTYFKVIPIIEAVADRIVDVVKVSSEDNLADLFTKTLLPKSFEKHVESIRM</sequence>
<dbReference type="AlphaFoldDB" id="A0A5B6UYI7"/>
<dbReference type="CDD" id="cd09272">
    <property type="entry name" value="RNase_HI_RT_Ty1"/>
    <property type="match status" value="1"/>
</dbReference>
<dbReference type="Pfam" id="PF07727">
    <property type="entry name" value="RVT_2"/>
    <property type="match status" value="1"/>
</dbReference>